<dbReference type="GO" id="GO:0009318">
    <property type="term" value="C:exodeoxyribonuclease VII complex"/>
    <property type="evidence" value="ECO:0007669"/>
    <property type="project" value="InterPro"/>
</dbReference>
<dbReference type="Proteomes" id="UP000823769">
    <property type="component" value="Unassembled WGS sequence"/>
</dbReference>
<comment type="caution">
    <text evidence="6">The sequence shown here is derived from an EMBL/GenBank/DDBJ whole genome shotgun (WGS) entry which is preliminary data.</text>
</comment>
<dbReference type="InterPro" id="IPR037004">
    <property type="entry name" value="Exonuc_VII_ssu_sf"/>
</dbReference>
<evidence type="ECO:0000256" key="1">
    <source>
        <dbReference type="ARBA" id="ARBA00009998"/>
    </source>
</evidence>
<dbReference type="Gene3D" id="1.10.287.1040">
    <property type="entry name" value="Exonuclease VII, small subunit"/>
    <property type="match status" value="1"/>
</dbReference>
<reference evidence="6" key="2">
    <citation type="journal article" date="2021" name="PeerJ">
        <title>Extensive microbial diversity within the chicken gut microbiome revealed by metagenomics and culture.</title>
        <authorList>
            <person name="Gilroy R."/>
            <person name="Ravi A."/>
            <person name="Getino M."/>
            <person name="Pursley I."/>
            <person name="Horton D.L."/>
            <person name="Alikhan N.F."/>
            <person name="Baker D."/>
            <person name="Gharbi K."/>
            <person name="Hall N."/>
            <person name="Watson M."/>
            <person name="Adriaenssens E.M."/>
            <person name="Foster-Nyarko E."/>
            <person name="Jarju S."/>
            <person name="Secka A."/>
            <person name="Antonio M."/>
            <person name="Oren A."/>
            <person name="Chaudhuri R.R."/>
            <person name="La Ragione R."/>
            <person name="Hildebrand F."/>
            <person name="Pallen M.J."/>
        </authorList>
    </citation>
    <scope>NUCLEOTIDE SEQUENCE</scope>
    <source>
        <strain evidence="6">B3-1481</strain>
    </source>
</reference>
<protein>
    <submittedName>
        <fullName evidence="6">Exodeoxyribonuclease VII small subunit</fullName>
    </submittedName>
</protein>
<organism evidence="6 7">
    <name type="scientific">Candidatus Cryptobacteroides avistercoris</name>
    <dbReference type="NCBI Taxonomy" id="2840758"/>
    <lineage>
        <taxon>Bacteria</taxon>
        <taxon>Pseudomonadati</taxon>
        <taxon>Bacteroidota</taxon>
        <taxon>Bacteroidia</taxon>
        <taxon>Bacteroidales</taxon>
        <taxon>Candidatus Cryptobacteroides</taxon>
    </lineage>
</organism>
<dbReference type="GO" id="GO:0006308">
    <property type="term" value="P:DNA catabolic process"/>
    <property type="evidence" value="ECO:0007669"/>
    <property type="project" value="InterPro"/>
</dbReference>
<name>A0A9D9J082_9BACT</name>
<reference evidence="6" key="1">
    <citation type="submission" date="2020-10" db="EMBL/GenBank/DDBJ databases">
        <authorList>
            <person name="Gilroy R."/>
        </authorList>
    </citation>
    <scope>NUCLEOTIDE SEQUENCE</scope>
    <source>
        <strain evidence="6">B3-1481</strain>
    </source>
</reference>
<sequence>MEEFDYAKALEELERIAEKVEDPSTAIDDIDKYIRRSDELVGKCREYLRTLRTKTDNL</sequence>
<dbReference type="SUPFAM" id="SSF116842">
    <property type="entry name" value="XseB-like"/>
    <property type="match status" value="1"/>
</dbReference>
<evidence type="ECO:0000256" key="2">
    <source>
        <dbReference type="ARBA" id="ARBA00022490"/>
    </source>
</evidence>
<proteinExistence type="inferred from homology"/>
<keyword evidence="2" id="KW-0963">Cytoplasm</keyword>
<evidence type="ECO:0000313" key="6">
    <source>
        <dbReference type="EMBL" id="MBO8480778.1"/>
    </source>
</evidence>
<keyword evidence="3" id="KW-0540">Nuclease</keyword>
<dbReference type="Pfam" id="PF02609">
    <property type="entry name" value="Exonuc_VII_S"/>
    <property type="match status" value="1"/>
</dbReference>
<evidence type="ECO:0000256" key="4">
    <source>
        <dbReference type="ARBA" id="ARBA00022801"/>
    </source>
</evidence>
<comment type="similarity">
    <text evidence="1">Belongs to the XseB family.</text>
</comment>
<dbReference type="InterPro" id="IPR003761">
    <property type="entry name" value="Exonuc_VII_S"/>
</dbReference>
<evidence type="ECO:0000256" key="5">
    <source>
        <dbReference type="ARBA" id="ARBA00022839"/>
    </source>
</evidence>
<keyword evidence="4" id="KW-0378">Hydrolase</keyword>
<evidence type="ECO:0000256" key="3">
    <source>
        <dbReference type="ARBA" id="ARBA00022722"/>
    </source>
</evidence>
<keyword evidence="5" id="KW-0269">Exonuclease</keyword>
<dbReference type="AlphaFoldDB" id="A0A9D9J082"/>
<evidence type="ECO:0000313" key="7">
    <source>
        <dbReference type="Proteomes" id="UP000823769"/>
    </source>
</evidence>
<accession>A0A9D9J082</accession>
<gene>
    <name evidence="6" type="ORF">IAB76_06715</name>
</gene>
<dbReference type="GO" id="GO:0008855">
    <property type="term" value="F:exodeoxyribonuclease VII activity"/>
    <property type="evidence" value="ECO:0007669"/>
    <property type="project" value="InterPro"/>
</dbReference>
<dbReference type="EMBL" id="JADILW010000097">
    <property type="protein sequence ID" value="MBO8480778.1"/>
    <property type="molecule type" value="Genomic_DNA"/>
</dbReference>